<keyword evidence="4" id="KW-0732">Signal</keyword>
<dbReference type="GO" id="GO:0017004">
    <property type="term" value="P:cytochrome complex assembly"/>
    <property type="evidence" value="ECO:0007669"/>
    <property type="project" value="UniProtKB-KW"/>
</dbReference>
<comment type="subcellular location">
    <subcellularLocation>
        <location evidence="1">Cell envelope</location>
    </subcellularLocation>
</comment>
<dbReference type="PROSITE" id="PS00194">
    <property type="entry name" value="THIOREDOXIN_1"/>
    <property type="match status" value="1"/>
</dbReference>
<evidence type="ECO:0000313" key="7">
    <source>
        <dbReference type="Proteomes" id="UP000593765"/>
    </source>
</evidence>
<reference evidence="6 7" key="1">
    <citation type="submission" date="2020-10" db="EMBL/GenBank/DDBJ databases">
        <title>Wide distribution of Phycisphaera-like planctomycetes from WD2101 soil group in peatlands and genome analysis of the first cultivated representative.</title>
        <authorList>
            <person name="Dedysh S.N."/>
            <person name="Beletsky A.V."/>
            <person name="Ivanova A."/>
            <person name="Kulichevskaya I.S."/>
            <person name="Suzina N.E."/>
            <person name="Philippov D.A."/>
            <person name="Rakitin A.L."/>
            <person name="Mardanov A.V."/>
            <person name="Ravin N.V."/>
        </authorList>
    </citation>
    <scope>NUCLEOTIDE SEQUENCE [LARGE SCALE GENOMIC DNA]</scope>
    <source>
        <strain evidence="6 7">M1803</strain>
    </source>
</reference>
<dbReference type="AlphaFoldDB" id="A0A7M2X500"/>
<dbReference type="InterPro" id="IPR050553">
    <property type="entry name" value="Thioredoxin_ResA/DsbE_sf"/>
</dbReference>
<dbReference type="InterPro" id="IPR013740">
    <property type="entry name" value="Redoxin"/>
</dbReference>
<dbReference type="SUPFAM" id="SSF52833">
    <property type="entry name" value="Thioredoxin-like"/>
    <property type="match status" value="1"/>
</dbReference>
<evidence type="ECO:0000256" key="4">
    <source>
        <dbReference type="SAM" id="SignalP"/>
    </source>
</evidence>
<feature type="domain" description="Thioredoxin" evidence="5">
    <location>
        <begin position="41"/>
        <end position="182"/>
    </location>
</feature>
<evidence type="ECO:0000259" key="5">
    <source>
        <dbReference type="PROSITE" id="PS51352"/>
    </source>
</evidence>
<dbReference type="RefSeq" id="WP_206295187.1">
    <property type="nucleotide sequence ID" value="NZ_CP063458.1"/>
</dbReference>
<keyword evidence="3" id="KW-0676">Redox-active center</keyword>
<keyword evidence="2" id="KW-0201">Cytochrome c-type biogenesis</keyword>
<dbReference type="Pfam" id="PF08534">
    <property type="entry name" value="Redoxin"/>
    <property type="match status" value="1"/>
</dbReference>
<dbReference type="InterPro" id="IPR019546">
    <property type="entry name" value="TAT_signal_bac_arc"/>
</dbReference>
<organism evidence="6 7">
    <name type="scientific">Humisphaera borealis</name>
    <dbReference type="NCBI Taxonomy" id="2807512"/>
    <lineage>
        <taxon>Bacteria</taxon>
        <taxon>Pseudomonadati</taxon>
        <taxon>Planctomycetota</taxon>
        <taxon>Phycisphaerae</taxon>
        <taxon>Tepidisphaerales</taxon>
        <taxon>Tepidisphaeraceae</taxon>
        <taxon>Humisphaera</taxon>
    </lineage>
</organism>
<dbReference type="PROSITE" id="PS51318">
    <property type="entry name" value="TAT"/>
    <property type="match status" value="1"/>
</dbReference>
<gene>
    <name evidence="6" type="ORF">IPV69_11155</name>
</gene>
<dbReference type="PANTHER" id="PTHR42852:SF13">
    <property type="entry name" value="PROTEIN DIPZ"/>
    <property type="match status" value="1"/>
</dbReference>
<dbReference type="InterPro" id="IPR013766">
    <property type="entry name" value="Thioredoxin_domain"/>
</dbReference>
<feature type="signal peptide" evidence="4">
    <location>
        <begin position="1"/>
        <end position="34"/>
    </location>
</feature>
<keyword evidence="7" id="KW-1185">Reference proteome</keyword>
<proteinExistence type="predicted"/>
<dbReference type="InterPro" id="IPR006311">
    <property type="entry name" value="TAT_signal"/>
</dbReference>
<protein>
    <submittedName>
        <fullName evidence="6">TlpA family protein disulfide reductase</fullName>
    </submittedName>
</protein>
<name>A0A7M2X500_9BACT</name>
<evidence type="ECO:0000256" key="2">
    <source>
        <dbReference type="ARBA" id="ARBA00022748"/>
    </source>
</evidence>
<dbReference type="InterPro" id="IPR017937">
    <property type="entry name" value="Thioredoxin_CS"/>
</dbReference>
<dbReference type="PROSITE" id="PS51352">
    <property type="entry name" value="THIOREDOXIN_2"/>
    <property type="match status" value="1"/>
</dbReference>
<dbReference type="KEGG" id="hbs:IPV69_11155"/>
<dbReference type="EMBL" id="CP063458">
    <property type="protein sequence ID" value="QOV91870.1"/>
    <property type="molecule type" value="Genomic_DNA"/>
</dbReference>
<feature type="chain" id="PRO_5034554988" evidence="4">
    <location>
        <begin position="35"/>
        <end position="184"/>
    </location>
</feature>
<sequence length="184" mass="19130">MSSFFSRRGFIGSTLALVAAAGVTASFLPSSVSAAENDTKSLVGKAAPDFDLKTVDGKSAKLSDQKGKVVLIDFWATWCPPCVKSLPHVNELAGKKALTEKGLVVYAVNAREKAPTVEKFIDSKGLKNLTIPMDAQGATMGAYLVQGIPTTVVVGRDGKVSNVFVGSGNDANIDAAVEKALAAK</sequence>
<dbReference type="GO" id="GO:0030313">
    <property type="term" value="C:cell envelope"/>
    <property type="evidence" value="ECO:0007669"/>
    <property type="project" value="UniProtKB-SubCell"/>
</dbReference>
<dbReference type="Gene3D" id="3.40.30.10">
    <property type="entry name" value="Glutaredoxin"/>
    <property type="match status" value="1"/>
</dbReference>
<dbReference type="InterPro" id="IPR036249">
    <property type="entry name" value="Thioredoxin-like_sf"/>
</dbReference>
<accession>A0A7M2X500</accession>
<dbReference type="GO" id="GO:0016491">
    <property type="term" value="F:oxidoreductase activity"/>
    <property type="evidence" value="ECO:0007669"/>
    <property type="project" value="InterPro"/>
</dbReference>
<dbReference type="PANTHER" id="PTHR42852">
    <property type="entry name" value="THIOL:DISULFIDE INTERCHANGE PROTEIN DSBE"/>
    <property type="match status" value="1"/>
</dbReference>
<evidence type="ECO:0000313" key="6">
    <source>
        <dbReference type="EMBL" id="QOV91870.1"/>
    </source>
</evidence>
<evidence type="ECO:0000256" key="1">
    <source>
        <dbReference type="ARBA" id="ARBA00004196"/>
    </source>
</evidence>
<dbReference type="CDD" id="cd02966">
    <property type="entry name" value="TlpA_like_family"/>
    <property type="match status" value="1"/>
</dbReference>
<evidence type="ECO:0000256" key="3">
    <source>
        <dbReference type="ARBA" id="ARBA00023284"/>
    </source>
</evidence>
<dbReference type="Proteomes" id="UP000593765">
    <property type="component" value="Chromosome"/>
</dbReference>
<dbReference type="NCBIfam" id="TIGR01409">
    <property type="entry name" value="TAT_signal_seq"/>
    <property type="match status" value="1"/>
</dbReference>